<dbReference type="PANTHER" id="PTHR30160">
    <property type="entry name" value="TETRAACYLDISACCHARIDE 4'-KINASE-RELATED"/>
    <property type="match status" value="1"/>
</dbReference>
<dbReference type="Proteomes" id="UP000030185">
    <property type="component" value="Unassembled WGS sequence"/>
</dbReference>
<dbReference type="eggNOG" id="COG0859">
    <property type="taxonomic scope" value="Bacteria"/>
</dbReference>
<dbReference type="GO" id="GO:0009244">
    <property type="term" value="P:lipopolysaccharide core region biosynthetic process"/>
    <property type="evidence" value="ECO:0007669"/>
    <property type="project" value="TreeGrafter"/>
</dbReference>
<organism evidence="3 4">
    <name type="scientific">Sporocytophaga myxococcoides</name>
    <dbReference type="NCBI Taxonomy" id="153721"/>
    <lineage>
        <taxon>Bacteria</taxon>
        <taxon>Pseudomonadati</taxon>
        <taxon>Bacteroidota</taxon>
        <taxon>Cytophagia</taxon>
        <taxon>Cytophagales</taxon>
        <taxon>Cytophagaceae</taxon>
        <taxon>Sporocytophaga</taxon>
    </lineage>
</organism>
<gene>
    <name evidence="3" type="ORF">MYP_3184</name>
</gene>
<evidence type="ECO:0000313" key="3">
    <source>
        <dbReference type="EMBL" id="GAL85955.1"/>
    </source>
</evidence>
<evidence type="ECO:0000313" key="4">
    <source>
        <dbReference type="Proteomes" id="UP000030185"/>
    </source>
</evidence>
<dbReference type="GO" id="GO:0008713">
    <property type="term" value="F:ADP-heptose-lipopolysaccharide heptosyltransferase activity"/>
    <property type="evidence" value="ECO:0007669"/>
    <property type="project" value="TreeGrafter"/>
</dbReference>
<dbReference type="STRING" id="153721.MYP_3184"/>
<comment type="caution">
    <text evidence="3">The sequence shown here is derived from an EMBL/GenBank/DDBJ whole genome shotgun (WGS) entry which is preliminary data.</text>
</comment>
<evidence type="ECO:0000256" key="2">
    <source>
        <dbReference type="ARBA" id="ARBA00022679"/>
    </source>
</evidence>
<name>A0A098LG60_9BACT</name>
<keyword evidence="2 3" id="KW-0808">Transferase</keyword>
<dbReference type="InterPro" id="IPR002201">
    <property type="entry name" value="Glyco_trans_9"/>
</dbReference>
<sequence>MKDLRGLNPKKIAIFRALQLGDMLCAIPAIRALKKCLPDSEIILIGLPWAKAFVDRYPMYFSGFIKFPGFPGLPEQEYKPVEFIKFAEHVLAARFDLIIQMQGNGSIVNPMVELFGAKSTAGYFKSGDFCPDKDLYMEYPEGLSEIERHLSLMRYLGVKPDGKMLEFPLKEDENILFDNLVAKYRLNPGDYVVLHPGSRDTTRRWNPEYFANIGDMISKKGYKIVLTGTKEEKKIVREVKGLMNYKPVDLVEKTCLGVLTSLIRNAKMLFSNDTGVSHLASVTKTKSLVIFLNSDPHRWAPLNKRIHHIILPHEARNFKYVLKKTEDILMS</sequence>
<dbReference type="EMBL" id="BBLT01000006">
    <property type="protein sequence ID" value="GAL85955.1"/>
    <property type="molecule type" value="Genomic_DNA"/>
</dbReference>
<keyword evidence="4" id="KW-1185">Reference proteome</keyword>
<evidence type="ECO:0000256" key="1">
    <source>
        <dbReference type="ARBA" id="ARBA00022676"/>
    </source>
</evidence>
<dbReference type="GO" id="GO:0005829">
    <property type="term" value="C:cytosol"/>
    <property type="evidence" value="ECO:0007669"/>
    <property type="project" value="TreeGrafter"/>
</dbReference>
<dbReference type="OrthoDB" id="9797795at2"/>
<dbReference type="RefSeq" id="WP_045465043.1">
    <property type="nucleotide sequence ID" value="NZ_BBLT01000006.1"/>
</dbReference>
<protein>
    <submittedName>
        <fullName evidence="3">Glycosyl transferase, family 9</fullName>
    </submittedName>
</protein>
<dbReference type="PANTHER" id="PTHR30160:SF1">
    <property type="entry name" value="LIPOPOLYSACCHARIDE 1,2-N-ACETYLGLUCOSAMINETRANSFERASE-RELATED"/>
    <property type="match status" value="1"/>
</dbReference>
<reference evidence="3 4" key="1">
    <citation type="submission" date="2014-09" db="EMBL/GenBank/DDBJ databases">
        <title>Sporocytophaga myxococcoides PG-01 genome sequencing.</title>
        <authorList>
            <person name="Liu L."/>
            <person name="Gao P.J."/>
            <person name="Chen G.J."/>
            <person name="Wang L.S."/>
        </authorList>
    </citation>
    <scope>NUCLEOTIDE SEQUENCE [LARGE SCALE GENOMIC DNA]</scope>
    <source>
        <strain evidence="3 4">PG-01</strain>
    </source>
</reference>
<proteinExistence type="predicted"/>
<dbReference type="SUPFAM" id="SSF53756">
    <property type="entry name" value="UDP-Glycosyltransferase/glycogen phosphorylase"/>
    <property type="match status" value="1"/>
</dbReference>
<keyword evidence="1" id="KW-0328">Glycosyltransferase</keyword>
<accession>A0A098LG60</accession>
<dbReference type="InterPro" id="IPR051199">
    <property type="entry name" value="LPS_LOS_Heptosyltrfase"/>
</dbReference>
<dbReference type="CDD" id="cd03789">
    <property type="entry name" value="GT9_LPS_heptosyltransferase"/>
    <property type="match status" value="1"/>
</dbReference>
<dbReference type="AlphaFoldDB" id="A0A098LG60"/>
<dbReference type="Gene3D" id="3.40.50.2000">
    <property type="entry name" value="Glycogen Phosphorylase B"/>
    <property type="match status" value="2"/>
</dbReference>
<dbReference type="Pfam" id="PF01075">
    <property type="entry name" value="Glyco_transf_9"/>
    <property type="match status" value="1"/>
</dbReference>